<evidence type="ECO:0000313" key="12">
    <source>
        <dbReference type="Proteomes" id="UP000005387"/>
    </source>
</evidence>
<dbReference type="GO" id="GO:0071555">
    <property type="term" value="P:cell wall organization"/>
    <property type="evidence" value="ECO:0007669"/>
    <property type="project" value="UniProtKB-KW"/>
</dbReference>
<evidence type="ECO:0000256" key="8">
    <source>
        <dbReference type="ARBA" id="ARBA00023326"/>
    </source>
</evidence>
<dbReference type="Pfam" id="PF22633">
    <property type="entry name" value="F5_F8_type_C_2"/>
    <property type="match status" value="2"/>
</dbReference>
<reference evidence="11 12" key="1">
    <citation type="submission" date="2010-07" db="EMBL/GenBank/DDBJ databases">
        <title>The draft genome of Paenibacillus curdlanolyticus YK9.</title>
        <authorList>
            <consortium name="US DOE Joint Genome Institute (JGI-PGF)"/>
            <person name="Lucas S."/>
            <person name="Copeland A."/>
            <person name="Lapidus A."/>
            <person name="Cheng J.-F."/>
            <person name="Bruce D."/>
            <person name="Goodwin L."/>
            <person name="Pitluck S."/>
            <person name="Land M.L."/>
            <person name="Hauser L."/>
            <person name="Chang Y.-J."/>
            <person name="Jeffries C."/>
            <person name="Anderson I.J."/>
            <person name="Johnson E."/>
            <person name="Loganathan U."/>
            <person name="Mulhopadhyay B."/>
            <person name="Kyrpides N."/>
            <person name="Woyke T.J."/>
        </authorList>
    </citation>
    <scope>NUCLEOTIDE SEQUENCE [LARGE SCALE GENOMIC DNA]</scope>
    <source>
        <strain evidence="11 12">YK9</strain>
    </source>
</reference>
<keyword evidence="6" id="KW-0326">Glycosidase</keyword>
<sequence length="1751" mass="188588">MHQLKVNSFRSMNRMIAITLSMALLVSLMSLVGAAPAHAAASQLLSLRKPVLASSTEGANMTERAVDGNISSRWASVWQMDPQWIYVDLGSVANINRVYLSWEGAYAKAYKVQVSNDANTWTDIYSTTTGTGGINDLTNLSGSGRYVRVLCQQRALADFGFSLYEFQVYGEFTTPQPPAPTNIAINKPTNASTWEVPTWSTDPGIVNASKAFDGDYTTRWSSESWDPQWISVDLGSVHTIGTVILNWESAYGKSYDIEVSNDGTNWTTVYRQLYGQGGVETIKIKADGRYVRLSGFARGTGFGYSLYEMEVYDFVNGDPIPPVQIPAKPVPQIVSVGAGSYKTNDITTTSPTYPTYKTANVTGPLPSGGWWQSILIKRLSDGIVALPFRTQYTDQGLSVMNPGAGYVSADGKTMSTAGAPDFYLMASNINPMTMSSKVDGYGDYSVRAVLSDDNTFKMKTTIVKGSPYLFNEFSDPSSPFLVLNGTSTRFFDDSNNTLLAAEGSTVTADHIGVEIANVDTGGNNKVRSYGLFAPAGTVFKKVNGKLTIQLGSGENYLSIGTLPANSNLNYYYQHGYAFVTDTKASYNVEDATSNVSTTYQSTVQLKRSGFSSDSLMALLPNQWKTITSATSLTALTYPSIRGTMKVHEGNTFFVQNKFEGIIPQFAEPTGSAGYNRAEVISYLNNTNTMLENNYMWDDPYWEGKNLHPLAQAVLIADQLGETAIRDKSLSILKNILTNWYTYSGGWPNDYPFYLYYSPEWGAMQGDGGDHGMAKWMSDHHYVWSYYIYASAVLATYDKDFLNNYGGMVEHLIRDVGNPSRTDSMYPFMRAFDPYEGVSWAGGYGDNYDGNNQEATSEALFAYAGEYLWGVVTDNKAYRDAGMWVYAVETNSVLQYWFNYDQDNWLPGFNHGVVAQVYGSKNYYGTYFAADANNMYGIQWLPTAPYMTYFGVRPDAAARAYTAFKQDKGGNETGWYHIIWPFQALSDPQGALAKWDPTKIANDDNNGKKEWPNTYWFLHAMDAFGTRTTDIYSSNWTTYQMFKKNGTYTANIWNPTSTTQYVVFRNAAGSIVGTVTVPPLKTVAANPVNGVQPPAPNGQVAAPTFSVASGSYSAAQSVAISTTTAGATIRYTTDGSEPNASSAKYLAPITVSQNTTIKAKAFKDLMNDSATSTATYTINVASQVAQPVISPATGTYTGAQSVTITDATAGATIRYTTDGSTPTATTGTVYAGAFTVSATTTVKAIAVKSGMTDSTLATSVITIGATNVNRALNKTATAYTAQGGNTAAAAFDGDVNTRWESAASDPQWITVDLGGTYSVTGVKLNWETAAGKDYKIQVSSDNATWTDAYTKTGGTGGIENITFTAPVTGKYVRMLGTARTTNYGFSLWEFEVYGSPATSTQVDTPVITPATGTYTGTQNVSISTATAGASIRYTTDGSNPTATTGTVYAGAFPVTATTTVKAIAFKSGATDSAVATSVITIGGAVSNIALNKTATALTAQGGNTAAAAIDGNVNTRWESAGQDPQWITIDLGATYTITGVKLNWETAAGKDYKIQVSNDNATWTDAYTKTNGTGGVENITFATPASGKFIRMYGTARTTGYGYSLWEFEVYGSGGSGGTGGGTPTNKALNKTATAFSQVGGNTAAAAFDGNANTRWESNNSDPQWIQVDLGASYSLTGVKLNWETAAGKDYKIQVSSDNATWVDAYTKTNGTGGVENITFSSPVNGRYVRMYGTARTTGYGYSLWEFEVLGS</sequence>
<evidence type="ECO:0000313" key="11">
    <source>
        <dbReference type="EMBL" id="EFM09445.1"/>
    </source>
</evidence>
<evidence type="ECO:0000259" key="10">
    <source>
        <dbReference type="PROSITE" id="PS50022"/>
    </source>
</evidence>
<proteinExistence type="inferred from homology"/>
<dbReference type="EMBL" id="AEDD01000010">
    <property type="protein sequence ID" value="EFM09445.1"/>
    <property type="molecule type" value="Genomic_DNA"/>
</dbReference>
<evidence type="ECO:0000256" key="7">
    <source>
        <dbReference type="ARBA" id="ARBA00023316"/>
    </source>
</evidence>
<dbReference type="PANTHER" id="PTHR31983">
    <property type="entry name" value="ENDO-1,3(4)-BETA-GLUCANASE 1"/>
    <property type="match status" value="1"/>
</dbReference>
<organism evidence="11 12">
    <name type="scientific">Paenibacillus curdlanolyticus YK9</name>
    <dbReference type="NCBI Taxonomy" id="717606"/>
    <lineage>
        <taxon>Bacteria</taxon>
        <taxon>Bacillati</taxon>
        <taxon>Bacillota</taxon>
        <taxon>Bacilli</taxon>
        <taxon>Bacillales</taxon>
        <taxon>Paenibacillaceae</taxon>
        <taxon>Paenibacillus</taxon>
    </lineage>
</organism>
<dbReference type="EC" id="3.2.1.39" evidence="3"/>
<dbReference type="InterPro" id="IPR059177">
    <property type="entry name" value="GH29D-like_dom"/>
</dbReference>
<dbReference type="InterPro" id="IPR008979">
    <property type="entry name" value="Galactose-bd-like_sf"/>
</dbReference>
<keyword evidence="7" id="KW-0961">Cell wall biogenesis/degradation</keyword>
<dbReference type="SMART" id="SM00231">
    <property type="entry name" value="FA58C"/>
    <property type="match status" value="4"/>
</dbReference>
<dbReference type="InterPro" id="IPR000421">
    <property type="entry name" value="FA58C"/>
</dbReference>
<evidence type="ECO:0000256" key="1">
    <source>
        <dbReference type="ARBA" id="ARBA00000382"/>
    </source>
</evidence>
<comment type="similarity">
    <text evidence="2">Belongs to the glycosyl hydrolase 81 family.</text>
</comment>
<dbReference type="PANTHER" id="PTHR31983:SF0">
    <property type="entry name" value="GLUCAN ENDO-1,3-BETA-D-GLUCOSIDASE 2"/>
    <property type="match status" value="1"/>
</dbReference>
<keyword evidence="4" id="KW-0378">Hydrolase</keyword>
<evidence type="ECO:0000256" key="6">
    <source>
        <dbReference type="ARBA" id="ARBA00023295"/>
    </source>
</evidence>
<evidence type="ECO:0000256" key="2">
    <source>
        <dbReference type="ARBA" id="ARBA00010730"/>
    </source>
</evidence>
<keyword evidence="5" id="KW-0119">Carbohydrate metabolism</keyword>
<dbReference type="Proteomes" id="UP000005387">
    <property type="component" value="Unassembled WGS sequence"/>
</dbReference>
<keyword evidence="12" id="KW-1185">Reference proteome</keyword>
<feature type="chain" id="PRO_5003136345" description="glucan endo-1,3-beta-D-glucosidase" evidence="9">
    <location>
        <begin position="40"/>
        <end position="1751"/>
    </location>
</feature>
<evidence type="ECO:0000256" key="9">
    <source>
        <dbReference type="SAM" id="SignalP"/>
    </source>
</evidence>
<dbReference type="Pfam" id="PF17652">
    <property type="entry name" value="Glyco_hydro81C"/>
    <property type="match status" value="1"/>
</dbReference>
<dbReference type="STRING" id="717606.PaecuDRAFT_3492"/>
<comment type="catalytic activity">
    <reaction evidence="1">
        <text>Hydrolysis of (1-&gt;3)-beta-D-glucosidic linkages in (1-&gt;3)-beta-D-glucans.</text>
        <dbReference type="EC" id="3.2.1.39"/>
    </reaction>
</comment>
<protein>
    <recommendedName>
        <fullName evidence="3">glucan endo-1,3-beta-D-glucosidase</fullName>
        <ecNumber evidence="3">3.2.1.39</ecNumber>
    </recommendedName>
</protein>
<dbReference type="PROSITE" id="PS52008">
    <property type="entry name" value="GH81"/>
    <property type="match status" value="1"/>
</dbReference>
<keyword evidence="9" id="KW-0732">Signal</keyword>
<evidence type="ECO:0000256" key="4">
    <source>
        <dbReference type="ARBA" id="ARBA00022801"/>
    </source>
</evidence>
<dbReference type="eggNOG" id="COG3507">
    <property type="taxonomic scope" value="Bacteria"/>
</dbReference>
<dbReference type="PROSITE" id="PS50022">
    <property type="entry name" value="FA58C_3"/>
    <property type="match status" value="5"/>
</dbReference>
<evidence type="ECO:0000256" key="5">
    <source>
        <dbReference type="ARBA" id="ARBA00023277"/>
    </source>
</evidence>
<keyword evidence="8" id="KW-0624">Polysaccharide degradation</keyword>
<dbReference type="Gene3D" id="2.60.120.260">
    <property type="entry name" value="Galactose-binding domain-like"/>
    <property type="match status" value="5"/>
</dbReference>
<name>E0ICZ0_9BACL</name>
<feature type="domain" description="F5/8 type C" evidence="10">
    <location>
        <begin position="1611"/>
        <end position="1751"/>
    </location>
</feature>
<dbReference type="eggNOG" id="COG5498">
    <property type="taxonomic scope" value="Bacteria"/>
</dbReference>
<dbReference type="GO" id="GO:0052861">
    <property type="term" value="F:endo-1,3(4)-beta-glucanase activity"/>
    <property type="evidence" value="ECO:0007669"/>
    <property type="project" value="InterPro"/>
</dbReference>
<dbReference type="Pfam" id="PF13290">
    <property type="entry name" value="CHB_HEX_C_1"/>
    <property type="match status" value="3"/>
</dbReference>
<accession>E0ICZ0</accession>
<dbReference type="GO" id="GO:0042973">
    <property type="term" value="F:glucan endo-1,3-beta-D-glucosidase activity"/>
    <property type="evidence" value="ECO:0007669"/>
    <property type="project" value="UniProtKB-EC"/>
</dbReference>
<feature type="domain" description="F5/8 type C" evidence="10">
    <location>
        <begin position="33"/>
        <end position="171"/>
    </location>
</feature>
<dbReference type="eggNOG" id="COG2273">
    <property type="taxonomic scope" value="Bacteria"/>
</dbReference>
<feature type="signal peptide" evidence="9">
    <location>
        <begin position="1"/>
        <end position="39"/>
    </location>
</feature>
<feature type="domain" description="F5/8 type C" evidence="10">
    <location>
        <begin position="1472"/>
        <end position="1610"/>
    </location>
</feature>
<dbReference type="RefSeq" id="WP_006039480.1">
    <property type="nucleotide sequence ID" value="NZ_AEDD01000010.1"/>
</dbReference>
<dbReference type="SUPFAM" id="SSF49785">
    <property type="entry name" value="Galactose-binding domain-like"/>
    <property type="match status" value="5"/>
</dbReference>
<evidence type="ECO:0000256" key="3">
    <source>
        <dbReference type="ARBA" id="ARBA00012780"/>
    </source>
</evidence>
<feature type="domain" description="F5/8 type C" evidence="10">
    <location>
        <begin position="172"/>
        <end position="314"/>
    </location>
</feature>
<dbReference type="Pfam" id="PF00754">
    <property type="entry name" value="F5_F8_type_C"/>
    <property type="match status" value="3"/>
</dbReference>
<dbReference type="InterPro" id="IPR005200">
    <property type="entry name" value="Endo-beta-glucanase"/>
</dbReference>
<dbReference type="InterPro" id="IPR040720">
    <property type="entry name" value="GH81_C"/>
</dbReference>
<feature type="domain" description="F5/8 type C" evidence="10">
    <location>
        <begin position="1257"/>
        <end position="1394"/>
    </location>
</feature>
<dbReference type="GO" id="GO:0000272">
    <property type="term" value="P:polysaccharide catabolic process"/>
    <property type="evidence" value="ECO:0007669"/>
    <property type="project" value="UniProtKB-KW"/>
</dbReference>
<gene>
    <name evidence="11" type="ORF">PaecuDRAFT_3492</name>
</gene>